<dbReference type="RefSeq" id="WP_150649702.1">
    <property type="nucleotide sequence ID" value="NZ_CABVHJ010000003.1"/>
</dbReference>
<evidence type="ECO:0000313" key="1">
    <source>
        <dbReference type="EMBL" id="VVM59214.1"/>
    </source>
</evidence>
<reference evidence="1 2" key="1">
    <citation type="submission" date="2019-09" db="EMBL/GenBank/DDBJ databases">
        <authorList>
            <person name="Chandra G."/>
            <person name="Truman W A."/>
        </authorList>
    </citation>
    <scope>NUCLEOTIDE SEQUENCE [LARGE SCALE GENOMIC DNA]</scope>
    <source>
        <strain evidence="1">PS655</strain>
    </source>
</reference>
<dbReference type="EMBL" id="CABVHJ010000003">
    <property type="protein sequence ID" value="VVM59214.1"/>
    <property type="molecule type" value="Genomic_DNA"/>
</dbReference>
<name>A0A5E6R1Y6_PSEFL</name>
<sequence length="108" mass="12161">MKGTFVRYDESTGTVFIKANAEAEAEVEADAEAEADFDSRASFIRDARELARQIKKAPGSQLLSELEDENYYLIVPEEHRRQMSIKPGAEVDFDLVGNGSKEVARMRF</sequence>
<evidence type="ECO:0000313" key="2">
    <source>
        <dbReference type="Proteomes" id="UP000327167"/>
    </source>
</evidence>
<proteinExistence type="predicted"/>
<organism evidence="1 2">
    <name type="scientific">Pseudomonas fluorescens</name>
    <dbReference type="NCBI Taxonomy" id="294"/>
    <lineage>
        <taxon>Bacteria</taxon>
        <taxon>Pseudomonadati</taxon>
        <taxon>Pseudomonadota</taxon>
        <taxon>Gammaproteobacteria</taxon>
        <taxon>Pseudomonadales</taxon>
        <taxon>Pseudomonadaceae</taxon>
        <taxon>Pseudomonas</taxon>
    </lineage>
</organism>
<protein>
    <submittedName>
        <fullName evidence="1">Uncharacterized protein</fullName>
    </submittedName>
</protein>
<dbReference type="Proteomes" id="UP000327167">
    <property type="component" value="Unassembled WGS sequence"/>
</dbReference>
<accession>A0A5E6R1Y6</accession>
<dbReference type="AlphaFoldDB" id="A0A5E6R1Y6"/>
<gene>
    <name evidence="1" type="ORF">PS655_01204</name>
</gene>